<feature type="region of interest" description="Disordered" evidence="2">
    <location>
        <begin position="133"/>
        <end position="228"/>
    </location>
</feature>
<comment type="caution">
    <text evidence="3">The sequence shown here is derived from an EMBL/GenBank/DDBJ whole genome shotgun (WGS) entry which is preliminary data.</text>
</comment>
<evidence type="ECO:0000313" key="4">
    <source>
        <dbReference type="Proteomes" id="UP001642540"/>
    </source>
</evidence>
<accession>A0ABP1RKF8</accession>
<protein>
    <submittedName>
        <fullName evidence="3">Uncharacterized protein</fullName>
    </submittedName>
</protein>
<feature type="compositionally biased region" description="Low complexity" evidence="2">
    <location>
        <begin position="139"/>
        <end position="154"/>
    </location>
</feature>
<feature type="coiled-coil region" evidence="1">
    <location>
        <begin position="71"/>
        <end position="122"/>
    </location>
</feature>
<sequence length="274" mass="30981">MLDYTMTSAHTGKHCRKCGTHFRGTARKEELCARCDVMACEVPDDIDEQFEKLALETYGDNYHSMLPVGDIFNHKTRLNQLEREIEKCNNSSQEKIRRKREIVRIREEIKVKEELMESIKSKMLKICLAQKLSKNKTAPSTPSTPIYTTPSYSPKRSPTSSNKSTPVKLSPVKITPQQGSSRSPKSHAKVTFAIRPRKPEEVNNNVPVTASSSSDDEEINGKDDGPILLTRSNSVRDRVKAFEDLGRRHSTSSYDAKKKMASRNLLKSFNGVYS</sequence>
<keyword evidence="1" id="KW-0175">Coiled coil</keyword>
<reference evidence="3 4" key="1">
    <citation type="submission" date="2024-08" db="EMBL/GenBank/DDBJ databases">
        <authorList>
            <person name="Cucini C."/>
            <person name="Frati F."/>
        </authorList>
    </citation>
    <scope>NUCLEOTIDE SEQUENCE [LARGE SCALE GENOMIC DNA]</scope>
</reference>
<evidence type="ECO:0000313" key="3">
    <source>
        <dbReference type="EMBL" id="CAL8129540.1"/>
    </source>
</evidence>
<evidence type="ECO:0000256" key="1">
    <source>
        <dbReference type="SAM" id="Coils"/>
    </source>
</evidence>
<keyword evidence="4" id="KW-1185">Reference proteome</keyword>
<dbReference type="Proteomes" id="UP001642540">
    <property type="component" value="Unassembled WGS sequence"/>
</dbReference>
<proteinExistence type="predicted"/>
<feature type="compositionally biased region" description="Polar residues" evidence="2">
    <location>
        <begin position="202"/>
        <end position="213"/>
    </location>
</feature>
<evidence type="ECO:0000256" key="2">
    <source>
        <dbReference type="SAM" id="MobiDB-lite"/>
    </source>
</evidence>
<dbReference type="EMBL" id="CAXLJM020000078">
    <property type="protein sequence ID" value="CAL8129540.1"/>
    <property type="molecule type" value="Genomic_DNA"/>
</dbReference>
<name>A0ABP1RKF8_9HEXA</name>
<organism evidence="3 4">
    <name type="scientific">Orchesella dallaii</name>
    <dbReference type="NCBI Taxonomy" id="48710"/>
    <lineage>
        <taxon>Eukaryota</taxon>
        <taxon>Metazoa</taxon>
        <taxon>Ecdysozoa</taxon>
        <taxon>Arthropoda</taxon>
        <taxon>Hexapoda</taxon>
        <taxon>Collembola</taxon>
        <taxon>Entomobryomorpha</taxon>
        <taxon>Entomobryoidea</taxon>
        <taxon>Orchesellidae</taxon>
        <taxon>Orchesellinae</taxon>
        <taxon>Orchesella</taxon>
    </lineage>
</organism>
<gene>
    <name evidence="3" type="ORF">ODALV1_LOCUS23261</name>
</gene>
<feature type="compositionally biased region" description="Polar residues" evidence="2">
    <location>
        <begin position="156"/>
        <end position="167"/>
    </location>
</feature>